<dbReference type="EC" id="2.3.1.180" evidence="3 12"/>
<dbReference type="KEGG" id="sphj:BSL82_08060"/>
<dbReference type="AlphaFoldDB" id="A0A1L3ZUG7"/>
<feature type="region of interest" description="ACP-binding" evidence="12">
    <location>
        <begin position="248"/>
        <end position="252"/>
    </location>
</feature>
<comment type="subcellular location">
    <subcellularLocation>
        <location evidence="12">Cytoplasm</location>
    </subcellularLocation>
</comment>
<dbReference type="GO" id="GO:0005737">
    <property type="term" value="C:cytoplasm"/>
    <property type="evidence" value="ECO:0007669"/>
    <property type="project" value="UniProtKB-SubCell"/>
</dbReference>
<keyword evidence="5 12" id="KW-0808">Transferase</keyword>
<dbReference type="SUPFAM" id="SSF53901">
    <property type="entry name" value="Thiolase-like"/>
    <property type="match status" value="1"/>
</dbReference>
<dbReference type="UniPathway" id="UPA00094"/>
<dbReference type="GO" id="GO:0004315">
    <property type="term" value="F:3-oxoacyl-[acyl-carrier-protein] synthase activity"/>
    <property type="evidence" value="ECO:0007669"/>
    <property type="project" value="InterPro"/>
</dbReference>
<name>A0A1L3ZUG7_9SPHN</name>
<feature type="domain" description="Beta-ketoacyl-[acyl-carrier-protein] synthase III N-terminal" evidence="14">
    <location>
        <begin position="109"/>
        <end position="187"/>
    </location>
</feature>
<dbReference type="InterPro" id="IPR013751">
    <property type="entry name" value="ACP_syn_III_N"/>
</dbReference>
<dbReference type="PANTHER" id="PTHR43091:SF1">
    <property type="entry name" value="BETA-KETOACYL-[ACYL-CARRIER-PROTEIN] SYNTHASE III, CHLOROPLASTIC"/>
    <property type="match status" value="1"/>
</dbReference>
<keyword evidence="12" id="KW-0963">Cytoplasm</keyword>
<organism evidence="15 16">
    <name type="scientific">Tardibacter chloracetimidivorans</name>
    <dbReference type="NCBI Taxonomy" id="1921510"/>
    <lineage>
        <taxon>Bacteria</taxon>
        <taxon>Pseudomonadati</taxon>
        <taxon>Pseudomonadota</taxon>
        <taxon>Alphaproteobacteria</taxon>
        <taxon>Sphingomonadales</taxon>
        <taxon>Sphingomonadaceae</taxon>
        <taxon>Tardibacter</taxon>
    </lineage>
</organism>
<dbReference type="RefSeq" id="WP_072596817.1">
    <property type="nucleotide sequence ID" value="NZ_CP018221.1"/>
</dbReference>
<comment type="domain">
    <text evidence="12">The last Arg residue of the ACP-binding site is essential for the weak association between ACP/AcpP and FabH.</text>
</comment>
<dbReference type="Pfam" id="PF08545">
    <property type="entry name" value="ACP_syn_III"/>
    <property type="match status" value="1"/>
</dbReference>
<dbReference type="EMBL" id="CP018221">
    <property type="protein sequence ID" value="API59268.1"/>
    <property type="molecule type" value="Genomic_DNA"/>
</dbReference>
<keyword evidence="8 12" id="KW-0275">Fatty acid biosynthesis</keyword>
<dbReference type="NCBIfam" id="TIGR00747">
    <property type="entry name" value="fabH"/>
    <property type="match status" value="1"/>
</dbReference>
<evidence type="ECO:0000313" key="16">
    <source>
        <dbReference type="Proteomes" id="UP000182063"/>
    </source>
</evidence>
<comment type="similarity">
    <text evidence="2 12">Belongs to the thiolase-like superfamily. FabH family.</text>
</comment>
<keyword evidence="16" id="KW-1185">Reference proteome</keyword>
<dbReference type="FunFam" id="3.40.47.10:FF:000004">
    <property type="entry name" value="3-oxoacyl-[acyl-carrier-protein] synthase 3"/>
    <property type="match status" value="1"/>
</dbReference>
<dbReference type="STRING" id="1921510.BSL82_08060"/>
<accession>A0A1L3ZUG7</accession>
<dbReference type="CDD" id="cd00830">
    <property type="entry name" value="KAS_III"/>
    <property type="match status" value="1"/>
</dbReference>
<feature type="active site" evidence="12">
    <location>
        <position position="277"/>
    </location>
</feature>
<keyword evidence="7 12" id="KW-0443">Lipid metabolism</keyword>
<evidence type="ECO:0000256" key="3">
    <source>
        <dbReference type="ARBA" id="ARBA00012333"/>
    </source>
</evidence>
<dbReference type="GO" id="GO:0033818">
    <property type="term" value="F:beta-ketoacyl-acyl-carrier-protein synthase III activity"/>
    <property type="evidence" value="ECO:0007669"/>
    <property type="project" value="UniProtKB-UniRule"/>
</dbReference>
<dbReference type="InterPro" id="IPR004655">
    <property type="entry name" value="FabH"/>
</dbReference>
<evidence type="ECO:0000256" key="4">
    <source>
        <dbReference type="ARBA" id="ARBA00022516"/>
    </source>
</evidence>
<dbReference type="OrthoDB" id="9815506at2"/>
<comment type="subunit">
    <text evidence="12">Homodimer.</text>
</comment>
<dbReference type="Proteomes" id="UP000182063">
    <property type="component" value="Chromosome"/>
</dbReference>
<evidence type="ECO:0000256" key="12">
    <source>
        <dbReference type="HAMAP-Rule" id="MF_01815"/>
    </source>
</evidence>
<dbReference type="InterPro" id="IPR013747">
    <property type="entry name" value="ACP_syn_III_C"/>
</dbReference>
<dbReference type="HAMAP" id="MF_01815">
    <property type="entry name" value="FabH"/>
    <property type="match status" value="1"/>
</dbReference>
<comment type="function">
    <text evidence="12">Catalyzes the condensation reaction of fatty acid synthesis by the addition to an acyl acceptor of two carbons from malonyl-ACP. Catalyzes the first condensation reaction which initiates fatty acid synthesis and may therefore play a role in governing the total rate of fatty acid production. Possesses both acetoacetyl-ACP synthase and acetyl transacylase activities. Its substrate specificity determines the biosynthesis of branched-chain and/or straight-chain of fatty acids.</text>
</comment>
<keyword evidence="6 12" id="KW-0276">Fatty acid metabolism</keyword>
<dbReference type="PANTHER" id="PTHR43091">
    <property type="entry name" value="3-OXOACYL-[ACYL-CARRIER-PROTEIN] SYNTHASE"/>
    <property type="match status" value="1"/>
</dbReference>
<dbReference type="Gene3D" id="3.40.47.10">
    <property type="match status" value="1"/>
</dbReference>
<evidence type="ECO:0000256" key="1">
    <source>
        <dbReference type="ARBA" id="ARBA00005194"/>
    </source>
</evidence>
<proteinExistence type="inferred from homology"/>
<dbReference type="NCBIfam" id="NF006829">
    <property type="entry name" value="PRK09352.1"/>
    <property type="match status" value="1"/>
</dbReference>
<protein>
    <recommendedName>
        <fullName evidence="3 12">Beta-ketoacyl-[acyl-carrier-protein] synthase III</fullName>
        <shortName evidence="12">Beta-ketoacyl-ACP synthase III</shortName>
        <shortName evidence="12">KAS III</shortName>
        <ecNumber evidence="3 12">2.3.1.180</ecNumber>
    </recommendedName>
    <alternativeName>
        <fullName evidence="12">3-oxoacyl-[acyl-carrier-protein] synthase 3</fullName>
    </alternativeName>
    <alternativeName>
        <fullName evidence="12">3-oxoacyl-[acyl-carrier-protein] synthase III</fullName>
    </alternativeName>
</protein>
<evidence type="ECO:0000313" key="15">
    <source>
        <dbReference type="EMBL" id="API59268.1"/>
    </source>
</evidence>
<evidence type="ECO:0000256" key="9">
    <source>
        <dbReference type="ARBA" id="ARBA00023268"/>
    </source>
</evidence>
<keyword evidence="9 12" id="KW-0511">Multifunctional enzyme</keyword>
<evidence type="ECO:0000256" key="2">
    <source>
        <dbReference type="ARBA" id="ARBA00008642"/>
    </source>
</evidence>
<evidence type="ECO:0000259" key="14">
    <source>
        <dbReference type="Pfam" id="PF08545"/>
    </source>
</evidence>
<feature type="active site" evidence="12">
    <location>
        <position position="115"/>
    </location>
</feature>
<evidence type="ECO:0000256" key="8">
    <source>
        <dbReference type="ARBA" id="ARBA00023160"/>
    </source>
</evidence>
<evidence type="ECO:0000256" key="11">
    <source>
        <dbReference type="ARBA" id="ARBA00051096"/>
    </source>
</evidence>
<gene>
    <name evidence="12" type="primary">fabH</name>
    <name evidence="15" type="ORF">BSL82_08060</name>
</gene>
<dbReference type="InterPro" id="IPR016039">
    <property type="entry name" value="Thiolase-like"/>
</dbReference>
<feature type="domain" description="Beta-ketoacyl-[acyl-carrier-protein] synthase III C-terminal" evidence="13">
    <location>
        <begin position="232"/>
        <end position="319"/>
    </location>
</feature>
<sequence length="320" mass="33791">MAERRSVIVGTGSCLPEREVTNAELSTRVDTSDDWIVERTGIRSRRIAAEGETTSTLATVAARHALEAAGVEAGQIGLIIVATATPDYTFPSVATQVQAALGINDCVAFDVQAVCSGFLYALSVADSMMKGGTTDKALVIGAETFSRILDWEDRTTCVLFGDGAGAVVLDAQNGDRGILATRLHADGRHREMLYVDGGPSATGTVGKLRMRGKEVFRHAVVNLADVLVETMDALGLTPSDIDWVVPHQANMRILQGTAKKLGLAPEKVVVTVDRHANTSAASVPLALDEAVRDGRVKQGDMVVLEAMGGGFTWGAAAVRF</sequence>
<dbReference type="GO" id="GO:0006633">
    <property type="term" value="P:fatty acid biosynthetic process"/>
    <property type="evidence" value="ECO:0007669"/>
    <property type="project" value="UniProtKB-UniRule"/>
</dbReference>
<comment type="pathway">
    <text evidence="1 12">Lipid metabolism; fatty acid biosynthesis.</text>
</comment>
<evidence type="ECO:0000256" key="10">
    <source>
        <dbReference type="ARBA" id="ARBA00023315"/>
    </source>
</evidence>
<comment type="catalytic activity">
    <reaction evidence="11">
        <text>malonyl-[ACP] + acetyl-CoA + H(+) = 3-oxobutanoyl-[ACP] + CO2 + CoA</text>
        <dbReference type="Rhea" id="RHEA:12080"/>
        <dbReference type="Rhea" id="RHEA-COMP:9623"/>
        <dbReference type="Rhea" id="RHEA-COMP:9625"/>
        <dbReference type="ChEBI" id="CHEBI:15378"/>
        <dbReference type="ChEBI" id="CHEBI:16526"/>
        <dbReference type="ChEBI" id="CHEBI:57287"/>
        <dbReference type="ChEBI" id="CHEBI:57288"/>
        <dbReference type="ChEBI" id="CHEBI:78449"/>
        <dbReference type="ChEBI" id="CHEBI:78450"/>
        <dbReference type="EC" id="2.3.1.180"/>
    </reaction>
    <physiologicalReaction direction="left-to-right" evidence="11">
        <dbReference type="Rhea" id="RHEA:12081"/>
    </physiologicalReaction>
</comment>
<evidence type="ECO:0000256" key="5">
    <source>
        <dbReference type="ARBA" id="ARBA00022679"/>
    </source>
</evidence>
<keyword evidence="10 12" id="KW-0012">Acyltransferase</keyword>
<evidence type="ECO:0000259" key="13">
    <source>
        <dbReference type="Pfam" id="PF08541"/>
    </source>
</evidence>
<dbReference type="Pfam" id="PF08541">
    <property type="entry name" value="ACP_syn_III_C"/>
    <property type="match status" value="1"/>
</dbReference>
<reference evidence="16" key="1">
    <citation type="submission" date="2016-11" db="EMBL/GenBank/DDBJ databases">
        <title>Complete Genome Sequence of alachlor-degrading Sphingomonas sp. strain JJ-A5.</title>
        <authorList>
            <person name="Lee H."/>
            <person name="Ka J.-O."/>
        </authorList>
    </citation>
    <scope>NUCLEOTIDE SEQUENCE [LARGE SCALE GENOMIC DNA]</scope>
    <source>
        <strain evidence="16">JJ-A5</strain>
    </source>
</reference>
<evidence type="ECO:0000256" key="7">
    <source>
        <dbReference type="ARBA" id="ARBA00023098"/>
    </source>
</evidence>
<feature type="active site" evidence="12">
    <location>
        <position position="247"/>
    </location>
</feature>
<evidence type="ECO:0000256" key="6">
    <source>
        <dbReference type="ARBA" id="ARBA00022832"/>
    </source>
</evidence>
<keyword evidence="4 12" id="KW-0444">Lipid biosynthesis</keyword>